<dbReference type="NCBIfam" id="TIGR00996">
    <property type="entry name" value="Mtu_fam_mce"/>
    <property type="match status" value="1"/>
</dbReference>
<comment type="caution">
    <text evidence="5">The sequence shown here is derived from an EMBL/GenBank/DDBJ whole genome shotgun (WGS) entry which is preliminary data.</text>
</comment>
<keyword evidence="6" id="KW-1185">Reference proteome</keyword>
<dbReference type="InterPro" id="IPR003399">
    <property type="entry name" value="Mce/MlaD"/>
</dbReference>
<evidence type="ECO:0000313" key="6">
    <source>
        <dbReference type="Proteomes" id="UP001651690"/>
    </source>
</evidence>
<keyword evidence="2" id="KW-0812">Transmembrane</keyword>
<keyword evidence="2" id="KW-0472">Membrane</keyword>
<feature type="domain" description="Mammalian cell entry C-terminal" evidence="4">
    <location>
        <begin position="122"/>
        <end position="298"/>
    </location>
</feature>
<evidence type="ECO:0000313" key="5">
    <source>
        <dbReference type="EMBL" id="MCP9273333.1"/>
    </source>
</evidence>
<dbReference type="PANTHER" id="PTHR33371:SF18">
    <property type="entry name" value="MCE-FAMILY PROTEIN MCE3C"/>
    <property type="match status" value="1"/>
</dbReference>
<dbReference type="InterPro" id="IPR005693">
    <property type="entry name" value="Mce"/>
</dbReference>
<name>A0ABT1M2F5_9MYCO</name>
<evidence type="ECO:0000259" key="3">
    <source>
        <dbReference type="Pfam" id="PF02470"/>
    </source>
</evidence>
<evidence type="ECO:0000256" key="2">
    <source>
        <dbReference type="SAM" id="Phobius"/>
    </source>
</evidence>
<gene>
    <name evidence="5" type="ORF">NM203_14165</name>
</gene>
<dbReference type="EMBL" id="JANDBD010000005">
    <property type="protein sequence ID" value="MCP9273333.1"/>
    <property type="molecule type" value="Genomic_DNA"/>
</dbReference>
<feature type="domain" description="Mce/MlaD" evidence="3">
    <location>
        <begin position="40"/>
        <end position="112"/>
    </location>
</feature>
<dbReference type="InterPro" id="IPR024516">
    <property type="entry name" value="Mce_C"/>
</dbReference>
<protein>
    <submittedName>
        <fullName evidence="5">MCE family protein</fullName>
    </submittedName>
</protein>
<keyword evidence="2" id="KW-1133">Transmembrane helix</keyword>
<dbReference type="Pfam" id="PF02470">
    <property type="entry name" value="MlaD"/>
    <property type="match status" value="1"/>
</dbReference>
<accession>A0ABT1M2F5</accession>
<feature type="region of interest" description="Disordered" evidence="1">
    <location>
        <begin position="337"/>
        <end position="363"/>
    </location>
</feature>
<proteinExistence type="predicted"/>
<dbReference type="Proteomes" id="UP001651690">
    <property type="component" value="Unassembled WGS sequence"/>
</dbReference>
<dbReference type="Pfam" id="PF11887">
    <property type="entry name" value="Mce4_CUP1"/>
    <property type="match status" value="1"/>
</dbReference>
<feature type="transmembrane region" description="Helical" evidence="2">
    <location>
        <begin position="12"/>
        <end position="30"/>
    </location>
</feature>
<reference evidence="5 6" key="1">
    <citation type="submission" date="2022-06" db="EMBL/GenBank/DDBJ databases">
        <title>Mycolicibacterium sp. CAU 1645 isolated from seawater.</title>
        <authorList>
            <person name="Kim W."/>
        </authorList>
    </citation>
    <scope>NUCLEOTIDE SEQUENCE [LARGE SCALE GENOMIC DNA]</scope>
    <source>
        <strain evidence="5 6">CAU 1645</strain>
    </source>
</reference>
<evidence type="ECO:0000259" key="4">
    <source>
        <dbReference type="Pfam" id="PF11887"/>
    </source>
</evidence>
<dbReference type="RefSeq" id="WP_255060621.1">
    <property type="nucleotide sequence ID" value="NZ_JANDBD010000005.1"/>
</dbReference>
<dbReference type="InterPro" id="IPR052336">
    <property type="entry name" value="MlaD_Phospholipid_Transporter"/>
</dbReference>
<evidence type="ECO:0000256" key="1">
    <source>
        <dbReference type="SAM" id="MobiDB-lite"/>
    </source>
</evidence>
<feature type="region of interest" description="Disordered" evidence="1">
    <location>
        <begin position="115"/>
        <end position="134"/>
    </location>
</feature>
<organism evidence="5 6">
    <name type="scientific">Mycolicibacterium arenosum</name>
    <dbReference type="NCBI Taxonomy" id="2952157"/>
    <lineage>
        <taxon>Bacteria</taxon>
        <taxon>Bacillati</taxon>
        <taxon>Actinomycetota</taxon>
        <taxon>Actinomycetes</taxon>
        <taxon>Mycobacteriales</taxon>
        <taxon>Mycobacteriaceae</taxon>
        <taxon>Mycolicibacterium</taxon>
    </lineage>
</organism>
<dbReference type="PANTHER" id="PTHR33371">
    <property type="entry name" value="INTERMEMBRANE PHOSPHOLIPID TRANSPORT SYSTEM BINDING PROTEIN MLAD-RELATED"/>
    <property type="match status" value="1"/>
</dbReference>
<dbReference type="PRINTS" id="PR01782">
    <property type="entry name" value="MCEVIRFACTOR"/>
</dbReference>
<sequence length="363" mass="38482">MLKYRGVRLARAGFMGVVLIMLVIAVGLQPERLLAYATSLQYQARFAEAGGITVGNDVTLSGIKVGSVTGVSLDDGDAVVKFTVASKYPLGSETTAHIKTGTLLGERVLTVETAGDEAMNRAEPIPVSRTSSPYSLSDAVGELTENTGGTDTAQLNQSLDTLSTTLDQIAPRLGPTFDGLTRLSQALNSRDGTLGELLRTASDVTGILSERSQQVNSLILNANDLLAVLVERRQAIVDLLANTSAVSKQLTGLVADNEAELAPTLERLNKVNEVLVRNRDNLAKAIPGAAKYQTILGEAVSSGFYYTAYVPNFQPAQLLQPFLDYAFGFRRGPFGSGAPPTNDLTGPRAELPLPYNAIPGGSR</sequence>